<protein>
    <recommendedName>
        <fullName evidence="1">Peptidase C39-like domain-containing protein</fullName>
    </recommendedName>
</protein>
<evidence type="ECO:0000259" key="1">
    <source>
        <dbReference type="Pfam" id="PF13529"/>
    </source>
</evidence>
<dbReference type="AlphaFoldDB" id="Q6MD25"/>
<dbReference type="KEGG" id="pcu:PC_RS03850"/>
<proteinExistence type="predicted"/>
<keyword evidence="3" id="KW-1185">Reference proteome</keyword>
<organism evidence="2 3">
    <name type="scientific">Protochlamydia amoebophila (strain UWE25)</name>
    <dbReference type="NCBI Taxonomy" id="264201"/>
    <lineage>
        <taxon>Bacteria</taxon>
        <taxon>Pseudomonadati</taxon>
        <taxon>Chlamydiota</taxon>
        <taxon>Chlamydiia</taxon>
        <taxon>Parachlamydiales</taxon>
        <taxon>Parachlamydiaceae</taxon>
        <taxon>Candidatus Protochlamydia</taxon>
    </lineage>
</organism>
<evidence type="ECO:0000313" key="3">
    <source>
        <dbReference type="Proteomes" id="UP000000529"/>
    </source>
</evidence>
<gene>
    <name evidence="2" type="ORF">PC_RS03850</name>
</gene>
<sequence length="313" mass="35845">MAFSSSTITHHELQIKDPFQKTYEWELEDIPFFNELIVSWNAFRPSQGFYLISTSLYTTQWSAWLPYAAWHKDKQKSFNVTDNASNICSFQDIVVCPNVSKAKKLRIRIEAIDHATLKDFFCLHACTTLGTPTFNKEASPMRVNPLNISPLSQMTLDHPRFADLCSPTSTTATIRYLTQTNTLQATHFAQHVYDHAFDIYGNWSFSVAQAFVELGKAWRGWVARFTSFYQIIAQLKNNCPIVVSLKGPLKGSAQTYQSGHLVVIRGYHAHNREILCMDPAFSLDSDALIAYEEENFLQAWERRGFVGYCFARH</sequence>
<reference evidence="2 3" key="1">
    <citation type="journal article" date="2004" name="Science">
        <title>Illuminating the evolutionary history of chlamydiae.</title>
        <authorList>
            <person name="Horn M."/>
            <person name="Collingro A."/>
            <person name="Schmitz-Esser S."/>
            <person name="Beier C.L."/>
            <person name="Purkhold U."/>
            <person name="Fartmann B."/>
            <person name="Brandt P."/>
            <person name="Nyakatura G.J."/>
            <person name="Droege M."/>
            <person name="Frishman D."/>
            <person name="Rattei T."/>
            <person name="Mewes H."/>
            <person name="Wagner M."/>
        </authorList>
    </citation>
    <scope>NUCLEOTIDE SEQUENCE [LARGE SCALE GENOMIC DNA]</scope>
    <source>
        <strain evidence="2 3">UWE25</strain>
    </source>
</reference>
<dbReference type="Proteomes" id="UP000000529">
    <property type="component" value="Chromosome"/>
</dbReference>
<dbReference type="RefSeq" id="WP_011175350.1">
    <property type="nucleotide sequence ID" value="NC_005861.2"/>
</dbReference>
<dbReference type="Pfam" id="PF13529">
    <property type="entry name" value="Peptidase_C39_2"/>
    <property type="match status" value="1"/>
</dbReference>
<evidence type="ECO:0000313" key="2">
    <source>
        <dbReference type="EMBL" id="CAF23524.1"/>
    </source>
</evidence>
<dbReference type="InterPro" id="IPR039564">
    <property type="entry name" value="Peptidase_C39-like"/>
</dbReference>
<dbReference type="eggNOG" id="COG3271">
    <property type="taxonomic scope" value="Bacteria"/>
</dbReference>
<feature type="domain" description="Peptidase C39-like" evidence="1">
    <location>
        <begin position="146"/>
        <end position="280"/>
    </location>
</feature>
<dbReference type="Gene3D" id="3.90.70.10">
    <property type="entry name" value="Cysteine proteinases"/>
    <property type="match status" value="1"/>
</dbReference>
<accession>Q6MD25</accession>
<dbReference type="HOGENOM" id="CLU_888094_0_0_0"/>
<dbReference type="STRING" id="264201.pc0800"/>
<dbReference type="EMBL" id="BX908798">
    <property type="protein sequence ID" value="CAF23524.1"/>
    <property type="molecule type" value="Genomic_DNA"/>
</dbReference>
<dbReference type="OrthoDB" id="9789941at2"/>
<name>Q6MD25_PARUW</name>